<dbReference type="SUPFAM" id="SSF56784">
    <property type="entry name" value="HAD-like"/>
    <property type="match status" value="1"/>
</dbReference>
<accession>A0AAD5PUC5</accession>
<dbReference type="InterPro" id="IPR003337">
    <property type="entry name" value="Trehalose_PPase"/>
</dbReference>
<dbReference type="FunFam" id="3.40.50.2000:FF:000150">
    <property type="entry name" value="Trehalose-6-phosphate synthase"/>
    <property type="match status" value="1"/>
</dbReference>
<protein>
    <submittedName>
        <fullName evidence="4">Uncharacterized protein</fullName>
    </submittedName>
</protein>
<dbReference type="Gene3D" id="3.40.50.2000">
    <property type="entry name" value="Glycogen Phosphorylase B"/>
    <property type="match status" value="2"/>
</dbReference>
<keyword evidence="5" id="KW-1185">Reference proteome</keyword>
<dbReference type="InterPro" id="IPR006379">
    <property type="entry name" value="HAD-SF_hydro_IIB"/>
</dbReference>
<comment type="similarity">
    <text evidence="1">In the N-terminal section; belongs to the glycosyltransferase 20 family.</text>
</comment>
<dbReference type="InterPro" id="IPR036412">
    <property type="entry name" value="HAD-like_sf"/>
</dbReference>
<evidence type="ECO:0000256" key="1">
    <source>
        <dbReference type="ARBA" id="ARBA00005409"/>
    </source>
</evidence>
<dbReference type="PANTHER" id="PTHR10788">
    <property type="entry name" value="TREHALOSE-6-PHOSPHATE SYNTHASE"/>
    <property type="match status" value="1"/>
</dbReference>
<dbReference type="CDD" id="cd01627">
    <property type="entry name" value="HAD_TPP"/>
    <property type="match status" value="1"/>
</dbReference>
<dbReference type="SUPFAM" id="SSF53756">
    <property type="entry name" value="UDP-Glycosyltransferase/glycogen phosphorylase"/>
    <property type="match status" value="1"/>
</dbReference>
<dbReference type="NCBIfam" id="TIGR01484">
    <property type="entry name" value="HAD-SF-IIB"/>
    <property type="match status" value="1"/>
</dbReference>
<dbReference type="CDD" id="cd03788">
    <property type="entry name" value="GT20_TPS"/>
    <property type="match status" value="1"/>
</dbReference>
<evidence type="ECO:0000313" key="4">
    <source>
        <dbReference type="EMBL" id="KAI9555540.1"/>
    </source>
</evidence>
<organism evidence="4 5">
    <name type="scientific">Daphnia sinensis</name>
    <dbReference type="NCBI Taxonomy" id="1820382"/>
    <lineage>
        <taxon>Eukaryota</taxon>
        <taxon>Metazoa</taxon>
        <taxon>Ecdysozoa</taxon>
        <taxon>Arthropoda</taxon>
        <taxon>Crustacea</taxon>
        <taxon>Branchiopoda</taxon>
        <taxon>Diplostraca</taxon>
        <taxon>Cladocera</taxon>
        <taxon>Anomopoda</taxon>
        <taxon>Daphniidae</taxon>
        <taxon>Daphnia</taxon>
        <taxon>Daphnia similis group</taxon>
    </lineage>
</organism>
<evidence type="ECO:0000313" key="5">
    <source>
        <dbReference type="Proteomes" id="UP000820818"/>
    </source>
</evidence>
<dbReference type="InterPro" id="IPR023214">
    <property type="entry name" value="HAD_sf"/>
</dbReference>
<evidence type="ECO:0000256" key="2">
    <source>
        <dbReference type="ARBA" id="ARBA00006330"/>
    </source>
</evidence>
<dbReference type="Proteomes" id="UP000820818">
    <property type="component" value="Linkage Group LG7"/>
</dbReference>
<reference evidence="4 5" key="1">
    <citation type="submission" date="2022-05" db="EMBL/GenBank/DDBJ databases">
        <title>A multi-omics perspective on studying reproductive biology in Daphnia sinensis.</title>
        <authorList>
            <person name="Jia J."/>
        </authorList>
    </citation>
    <scope>NUCLEOTIDE SEQUENCE [LARGE SCALE GENOMIC DNA]</scope>
    <source>
        <strain evidence="4 5">WSL</strain>
    </source>
</reference>
<dbReference type="GO" id="GO:0003825">
    <property type="term" value="F:alpha,alpha-trehalose-phosphate synthase (UDP-forming) activity"/>
    <property type="evidence" value="ECO:0007669"/>
    <property type="project" value="TreeGrafter"/>
</dbReference>
<dbReference type="PANTHER" id="PTHR10788:SF106">
    <property type="entry name" value="BCDNA.GH08860"/>
    <property type="match status" value="1"/>
</dbReference>
<gene>
    <name evidence="4" type="ORF">GHT06_018055</name>
</gene>
<feature type="region of interest" description="Disordered" evidence="3">
    <location>
        <begin position="822"/>
        <end position="848"/>
    </location>
</feature>
<dbReference type="FunFam" id="3.40.50.1000:FF:000368">
    <property type="entry name" value="Putative Alpha,alpha-trehalose-phosphate synthase"/>
    <property type="match status" value="1"/>
</dbReference>
<dbReference type="Pfam" id="PF00982">
    <property type="entry name" value="Glyco_transf_20"/>
    <property type="match status" value="1"/>
</dbReference>
<comment type="similarity">
    <text evidence="2">In the C-terminal section; belongs to the trehalose phosphatase family.</text>
</comment>
<dbReference type="Pfam" id="PF02358">
    <property type="entry name" value="Trehalose_PPase"/>
    <property type="match status" value="1"/>
</dbReference>
<evidence type="ECO:0000256" key="3">
    <source>
        <dbReference type="SAM" id="MobiDB-lite"/>
    </source>
</evidence>
<dbReference type="FunFam" id="3.40.50.1000:FF:000324">
    <property type="entry name" value="Putative Alpha,alpha-trehalose-phosphate synthase"/>
    <property type="match status" value="1"/>
</dbReference>
<dbReference type="GO" id="GO:0005829">
    <property type="term" value="C:cytosol"/>
    <property type="evidence" value="ECO:0007669"/>
    <property type="project" value="TreeGrafter"/>
</dbReference>
<dbReference type="GO" id="GO:0005992">
    <property type="term" value="P:trehalose biosynthetic process"/>
    <property type="evidence" value="ECO:0007669"/>
    <property type="project" value="InterPro"/>
</dbReference>
<name>A0AAD5PUC5_9CRUS</name>
<comment type="caution">
    <text evidence="4">The sequence shown here is derived from an EMBL/GenBank/DDBJ whole genome shotgun (WGS) entry which is preliminary data.</text>
</comment>
<dbReference type="NCBIfam" id="TIGR00685">
    <property type="entry name" value="T6PP"/>
    <property type="match status" value="1"/>
</dbReference>
<dbReference type="FunFam" id="3.40.50.2000:FF:000113">
    <property type="entry name" value="Alpha,alpha-trehalose-phosphate synthase"/>
    <property type="match status" value="1"/>
</dbReference>
<sequence>MAPGSMSQQKVITNGSIGLEGEPGEPLSAPLIVVSNRLPFVLKRNANGKLQRSHSAGGLVTALGPVVMDCGGLWIGWPGSHDVRPFDEIPEPDIPNSGLKSQQVKPVLVRQELFDSFYNGCCNGTFWPLFHSMPDRAIFSSETWKAYQEVNEEFALKTIDALRQVRARLLKEYNNPSDDSMPVPVVWIHDYQLMLAAAMIRQVAIEENLACKLGFFLHIPFPSWDIMRLFPWDDQILEGILACDLVGFHIEDYCTNFIECCQRRMGCRVDHANSNIEYDNRTVHVRALPIGIPFNQFQQLAIKAPRVMKDERVVLGVDRLDYTKGLVQRIKAFERLLQCHPEHLGRVVLMQIAVPSRTDVKEYKALKEEIDQLVGRINGRFSTADWSPIRYIYGCISQDKLAAFYRDSAVALVTPLRDGMNLVAKEFVACQINENGVLILSPFAGAGGTMREALLVNPYEIDMVAETIHKALVMDEDERHHRMQLLRKRESSMDVDYWMASFLREMDQVECAITGPPSLIPVDHGYQSYLTEYIEDSTKLNLLLDYDGTLAPIVSHPDLAMMSAETRRVLTHLSQMPSVSVCVMSGRSLDNLRQMVGIEGITYAASQGLEILHPDGSRFIHPVPTDHQIRLQNLLPALEGEVCTNGAWVENKGALLTYHYRALSSTTSPERRDTLVQRAAELFREHGFYPHHTQMAIEARPPVPWDKGRASLYIMRTTYGVDWPQRVGGPERVRILYAGDDDTDEEVMQALNGLACTFRVSRVPVYKSSANYRLTDPDAVQSLLRLIEDKLDQRAVIPSSPTSSFTANFFITCIHESETVTSDEEQTDLSVSDAQLKSKRRRRNSRNSTMVLSKVAAAGLLRSNSFKAALCHHSQDPITVIGH</sequence>
<dbReference type="EMBL" id="WJBH02000007">
    <property type="protein sequence ID" value="KAI9555540.1"/>
    <property type="molecule type" value="Genomic_DNA"/>
</dbReference>
<dbReference type="Gene3D" id="3.40.50.1000">
    <property type="entry name" value="HAD superfamily/HAD-like"/>
    <property type="match status" value="2"/>
</dbReference>
<dbReference type="GO" id="GO:0004805">
    <property type="term" value="F:trehalose-phosphatase activity"/>
    <property type="evidence" value="ECO:0007669"/>
    <property type="project" value="TreeGrafter"/>
</dbReference>
<dbReference type="AlphaFoldDB" id="A0AAD5PUC5"/>
<proteinExistence type="inferred from homology"/>
<dbReference type="NCBIfam" id="NF011071">
    <property type="entry name" value="PRK14501.1"/>
    <property type="match status" value="1"/>
</dbReference>
<dbReference type="InterPro" id="IPR001830">
    <property type="entry name" value="Glyco_trans_20"/>
</dbReference>